<sequence>MLIFLKTNCCINYWLMFLDCVTTALQRVHKGSVFAVIFFHFRCVFLLWCAICAW</sequence>
<gene>
    <name evidence="2" type="ORF">X975_26949</name>
</gene>
<organism evidence="2 3">
    <name type="scientific">Stegodyphus mimosarum</name>
    <name type="common">African social velvet spider</name>
    <dbReference type="NCBI Taxonomy" id="407821"/>
    <lineage>
        <taxon>Eukaryota</taxon>
        <taxon>Metazoa</taxon>
        <taxon>Ecdysozoa</taxon>
        <taxon>Arthropoda</taxon>
        <taxon>Chelicerata</taxon>
        <taxon>Arachnida</taxon>
        <taxon>Araneae</taxon>
        <taxon>Araneomorphae</taxon>
        <taxon>Entelegynae</taxon>
        <taxon>Eresoidea</taxon>
        <taxon>Eresidae</taxon>
        <taxon>Stegodyphus</taxon>
    </lineage>
</organism>
<keyword evidence="3" id="KW-1185">Reference proteome</keyword>
<name>A0A087UMF6_STEMI</name>
<dbReference type="EMBL" id="KK120557">
    <property type="protein sequence ID" value="KFM78545.1"/>
    <property type="molecule type" value="Genomic_DNA"/>
</dbReference>
<evidence type="ECO:0000313" key="2">
    <source>
        <dbReference type="EMBL" id="KFM78545.1"/>
    </source>
</evidence>
<dbReference type="AlphaFoldDB" id="A0A087UMF6"/>
<evidence type="ECO:0000313" key="3">
    <source>
        <dbReference type="Proteomes" id="UP000054359"/>
    </source>
</evidence>
<feature type="non-terminal residue" evidence="2">
    <location>
        <position position="54"/>
    </location>
</feature>
<feature type="transmembrane region" description="Helical" evidence="1">
    <location>
        <begin position="33"/>
        <end position="53"/>
    </location>
</feature>
<protein>
    <submittedName>
        <fullName evidence="2">Uncharacterized protein</fullName>
    </submittedName>
</protein>
<proteinExistence type="predicted"/>
<dbReference type="Proteomes" id="UP000054359">
    <property type="component" value="Unassembled WGS sequence"/>
</dbReference>
<reference evidence="2 3" key="1">
    <citation type="submission" date="2013-11" db="EMBL/GenBank/DDBJ databases">
        <title>Genome sequencing of Stegodyphus mimosarum.</title>
        <authorList>
            <person name="Bechsgaard J."/>
        </authorList>
    </citation>
    <scope>NUCLEOTIDE SEQUENCE [LARGE SCALE GENOMIC DNA]</scope>
</reference>
<keyword evidence="1" id="KW-0812">Transmembrane</keyword>
<keyword evidence="1" id="KW-0472">Membrane</keyword>
<evidence type="ECO:0000256" key="1">
    <source>
        <dbReference type="SAM" id="Phobius"/>
    </source>
</evidence>
<accession>A0A087UMF6</accession>
<keyword evidence="1" id="KW-1133">Transmembrane helix</keyword>